<feature type="region of interest" description="Disordered" evidence="8">
    <location>
        <begin position="1"/>
        <end position="20"/>
    </location>
</feature>
<comment type="subcellular location">
    <subcellularLocation>
        <location evidence="1 7">Cell membrane</location>
        <topology evidence="1 7">Multi-pass membrane protein</topology>
    </subcellularLocation>
</comment>
<evidence type="ECO:0000259" key="9">
    <source>
        <dbReference type="PROSITE" id="PS50928"/>
    </source>
</evidence>
<evidence type="ECO:0000313" key="11">
    <source>
        <dbReference type="Proteomes" id="UP001165124"/>
    </source>
</evidence>
<accession>A0A9W6PP59</accession>
<reference evidence="10" key="1">
    <citation type="submission" date="2023-02" db="EMBL/GenBank/DDBJ databases">
        <title>Actinomadura rubrobrunea NBRC 14622.</title>
        <authorList>
            <person name="Ichikawa N."/>
            <person name="Sato H."/>
            <person name="Tonouchi N."/>
        </authorList>
    </citation>
    <scope>NUCLEOTIDE SEQUENCE</scope>
    <source>
        <strain evidence="10">NBRC 14622</strain>
    </source>
</reference>
<feature type="domain" description="ABC transmembrane type-1" evidence="9">
    <location>
        <begin position="103"/>
        <end position="286"/>
    </location>
</feature>
<name>A0A9W6PP59_9ACTN</name>
<dbReference type="GO" id="GO:0055085">
    <property type="term" value="P:transmembrane transport"/>
    <property type="evidence" value="ECO:0007669"/>
    <property type="project" value="InterPro"/>
</dbReference>
<feature type="transmembrane region" description="Helical" evidence="7">
    <location>
        <begin position="208"/>
        <end position="226"/>
    </location>
</feature>
<dbReference type="CDD" id="cd06261">
    <property type="entry name" value="TM_PBP2"/>
    <property type="match status" value="1"/>
</dbReference>
<comment type="caution">
    <text evidence="10">The sequence shown here is derived from an EMBL/GenBank/DDBJ whole genome shotgun (WGS) entry which is preliminary data.</text>
</comment>
<sequence>MALETRTNAPDPGAGGAAAGDPALERQIAGLDALELAAGARRGPLARLWSALWPMLTAVAIALAFWQAVVWSGWKDPWVLPGPADTLPIFWDQVTSGRFWEAVALTMRRALVGFSVAIVIGVLVGALVSRFLVLRRAFGSLITGLQTMPSIAWFPLAILLFQLSESAILFVVVLGASPSIANGLIAGVDYTPPILLRAGKVLGLRGLLLYRHLILPASLPSFVAGLKQGWAFAWRSLMAGELLVIIGDTTSLGVLLSQARELNNTADMISYMIVILIIGVVIDQLFGVADRALRTRWGMDVD</sequence>
<evidence type="ECO:0000256" key="3">
    <source>
        <dbReference type="ARBA" id="ARBA00022475"/>
    </source>
</evidence>
<dbReference type="Gene3D" id="1.10.3720.10">
    <property type="entry name" value="MetI-like"/>
    <property type="match status" value="1"/>
</dbReference>
<feature type="transmembrane region" description="Helical" evidence="7">
    <location>
        <begin position="167"/>
        <end position="188"/>
    </location>
</feature>
<evidence type="ECO:0000256" key="1">
    <source>
        <dbReference type="ARBA" id="ARBA00004651"/>
    </source>
</evidence>
<dbReference type="PANTHER" id="PTHR30151">
    <property type="entry name" value="ALKANE SULFONATE ABC TRANSPORTER-RELATED, MEMBRANE SUBUNIT"/>
    <property type="match status" value="1"/>
</dbReference>
<dbReference type="SUPFAM" id="SSF161098">
    <property type="entry name" value="MetI-like"/>
    <property type="match status" value="1"/>
</dbReference>
<feature type="transmembrane region" description="Helical" evidence="7">
    <location>
        <begin position="268"/>
        <end position="289"/>
    </location>
</feature>
<dbReference type="InterPro" id="IPR000515">
    <property type="entry name" value="MetI-like"/>
</dbReference>
<feature type="transmembrane region" description="Helical" evidence="7">
    <location>
        <begin position="232"/>
        <end position="256"/>
    </location>
</feature>
<evidence type="ECO:0000256" key="7">
    <source>
        <dbReference type="RuleBase" id="RU363032"/>
    </source>
</evidence>
<evidence type="ECO:0000256" key="6">
    <source>
        <dbReference type="ARBA" id="ARBA00023136"/>
    </source>
</evidence>
<keyword evidence="2 7" id="KW-0813">Transport</keyword>
<comment type="similarity">
    <text evidence="7">Belongs to the binding-protein-dependent transport system permease family.</text>
</comment>
<dbReference type="EMBL" id="BSRZ01000001">
    <property type="protein sequence ID" value="GLW62084.1"/>
    <property type="molecule type" value="Genomic_DNA"/>
</dbReference>
<organism evidence="10 11">
    <name type="scientific">Actinomadura rubrobrunea</name>
    <dbReference type="NCBI Taxonomy" id="115335"/>
    <lineage>
        <taxon>Bacteria</taxon>
        <taxon>Bacillati</taxon>
        <taxon>Actinomycetota</taxon>
        <taxon>Actinomycetes</taxon>
        <taxon>Streptosporangiales</taxon>
        <taxon>Thermomonosporaceae</taxon>
        <taxon>Actinomadura</taxon>
    </lineage>
</organism>
<protein>
    <submittedName>
        <fullName evidence="10">Sulfate ABC transporter permease</fullName>
    </submittedName>
</protein>
<keyword evidence="5 7" id="KW-1133">Transmembrane helix</keyword>
<dbReference type="PROSITE" id="PS50928">
    <property type="entry name" value="ABC_TM1"/>
    <property type="match status" value="1"/>
</dbReference>
<dbReference type="GO" id="GO:0005886">
    <property type="term" value="C:plasma membrane"/>
    <property type="evidence" value="ECO:0007669"/>
    <property type="project" value="UniProtKB-SubCell"/>
</dbReference>
<dbReference type="PANTHER" id="PTHR30151:SF40">
    <property type="entry name" value="TRANSPORT SYSTEM INTEGRAL MEMBRANE PROTEIN"/>
    <property type="match status" value="1"/>
</dbReference>
<feature type="transmembrane region" description="Helical" evidence="7">
    <location>
        <begin position="140"/>
        <end position="161"/>
    </location>
</feature>
<gene>
    <name evidence="10" type="primary">ssuC</name>
    <name evidence="10" type="ORF">Arub01_03280</name>
</gene>
<keyword evidence="4 7" id="KW-0812">Transmembrane</keyword>
<evidence type="ECO:0000256" key="2">
    <source>
        <dbReference type="ARBA" id="ARBA00022448"/>
    </source>
</evidence>
<dbReference type="Pfam" id="PF00528">
    <property type="entry name" value="BPD_transp_1"/>
    <property type="match status" value="1"/>
</dbReference>
<dbReference type="AlphaFoldDB" id="A0A9W6PP59"/>
<feature type="transmembrane region" description="Helical" evidence="7">
    <location>
        <begin position="51"/>
        <end position="74"/>
    </location>
</feature>
<keyword evidence="6 7" id="KW-0472">Membrane</keyword>
<evidence type="ECO:0000313" key="10">
    <source>
        <dbReference type="EMBL" id="GLW62084.1"/>
    </source>
</evidence>
<keyword evidence="11" id="KW-1185">Reference proteome</keyword>
<evidence type="ECO:0000256" key="4">
    <source>
        <dbReference type="ARBA" id="ARBA00022692"/>
    </source>
</evidence>
<feature type="transmembrane region" description="Helical" evidence="7">
    <location>
        <begin position="110"/>
        <end position="133"/>
    </location>
</feature>
<keyword evidence="3" id="KW-1003">Cell membrane</keyword>
<dbReference type="Proteomes" id="UP001165124">
    <property type="component" value="Unassembled WGS sequence"/>
</dbReference>
<evidence type="ECO:0000256" key="5">
    <source>
        <dbReference type="ARBA" id="ARBA00022989"/>
    </source>
</evidence>
<evidence type="ECO:0000256" key="8">
    <source>
        <dbReference type="SAM" id="MobiDB-lite"/>
    </source>
</evidence>
<dbReference type="InterPro" id="IPR035906">
    <property type="entry name" value="MetI-like_sf"/>
</dbReference>
<dbReference type="RefSeq" id="WP_083952067.1">
    <property type="nucleotide sequence ID" value="NZ_BSRZ01000001.1"/>
</dbReference>
<proteinExistence type="inferred from homology"/>